<proteinExistence type="inferred from homology"/>
<dbReference type="Pfam" id="PF01130">
    <property type="entry name" value="CD36"/>
    <property type="match status" value="1"/>
</dbReference>
<accession>A0A5A8DWF4</accession>
<evidence type="ECO:0000256" key="2">
    <source>
        <dbReference type="ARBA" id="ARBA00010532"/>
    </source>
</evidence>
<comment type="caution">
    <text evidence="9">The sequence shown here is derived from an EMBL/GenBank/DDBJ whole genome shotgun (WGS) entry which is preliminary data.</text>
</comment>
<dbReference type="AlphaFoldDB" id="A0A5A8DWF4"/>
<dbReference type="Proteomes" id="UP000324907">
    <property type="component" value="Unassembled WGS sequence"/>
</dbReference>
<dbReference type="Proteomes" id="UP000323011">
    <property type="component" value="Unassembled WGS sequence"/>
</dbReference>
<evidence type="ECO:0000256" key="3">
    <source>
        <dbReference type="ARBA" id="ARBA00022692"/>
    </source>
</evidence>
<dbReference type="PRINTS" id="PR01609">
    <property type="entry name" value="CD36FAMILY"/>
</dbReference>
<evidence type="ECO:0000256" key="6">
    <source>
        <dbReference type="ARBA" id="ARBA00023180"/>
    </source>
</evidence>
<dbReference type="EMBL" id="VLTM01000009">
    <property type="protein sequence ID" value="KAA0166240.1"/>
    <property type="molecule type" value="Genomic_DNA"/>
</dbReference>
<protein>
    <submittedName>
        <fullName evidence="9">Uncharacterized protein</fullName>
    </submittedName>
</protein>
<keyword evidence="10" id="KW-1185">Reference proteome</keyword>
<keyword evidence="3" id="KW-0812">Transmembrane</keyword>
<name>A0A5A8DWF4_CAFRO</name>
<keyword evidence="6" id="KW-0325">Glycoprotein</keyword>
<gene>
    <name evidence="9" type="ORF">FNF28_01994</name>
    <name evidence="7" type="ORF">FNF29_04194</name>
    <name evidence="8" type="ORF">FNF31_01466</name>
</gene>
<dbReference type="GO" id="GO:0005737">
    <property type="term" value="C:cytoplasm"/>
    <property type="evidence" value="ECO:0007669"/>
    <property type="project" value="TreeGrafter"/>
</dbReference>
<dbReference type="Proteomes" id="UP000325113">
    <property type="component" value="Unassembled WGS sequence"/>
</dbReference>
<dbReference type="PANTHER" id="PTHR11923">
    <property type="entry name" value="SCAVENGER RECEPTOR CLASS B TYPE-1 SR-B1"/>
    <property type="match status" value="1"/>
</dbReference>
<evidence type="ECO:0000313" key="11">
    <source>
        <dbReference type="Proteomes" id="UP000324907"/>
    </source>
</evidence>
<organism evidence="9 11">
    <name type="scientific">Cafeteria roenbergensis</name>
    <name type="common">Marine flagellate</name>
    <dbReference type="NCBI Taxonomy" id="33653"/>
    <lineage>
        <taxon>Eukaryota</taxon>
        <taxon>Sar</taxon>
        <taxon>Stramenopiles</taxon>
        <taxon>Bigyra</taxon>
        <taxon>Opalozoa</taxon>
        <taxon>Bicosoecida</taxon>
        <taxon>Cafeteriaceae</taxon>
        <taxon>Cafeteria</taxon>
    </lineage>
</organism>
<comment type="subcellular location">
    <subcellularLocation>
        <location evidence="1">Membrane</location>
    </subcellularLocation>
</comment>
<evidence type="ECO:0000256" key="4">
    <source>
        <dbReference type="ARBA" id="ARBA00022989"/>
    </source>
</evidence>
<evidence type="ECO:0000313" key="7">
    <source>
        <dbReference type="EMBL" id="KAA0152080.1"/>
    </source>
</evidence>
<dbReference type="GO" id="GO:0005044">
    <property type="term" value="F:scavenger receptor activity"/>
    <property type="evidence" value="ECO:0007669"/>
    <property type="project" value="TreeGrafter"/>
</dbReference>
<keyword evidence="4" id="KW-1133">Transmembrane helix</keyword>
<dbReference type="EMBL" id="VLTN01000023">
    <property type="protein sequence ID" value="KAA0152080.1"/>
    <property type="molecule type" value="Genomic_DNA"/>
</dbReference>
<keyword evidence="5" id="KW-0472">Membrane</keyword>
<dbReference type="EMBL" id="VLTL01000021">
    <property type="protein sequence ID" value="KAA0169549.1"/>
    <property type="molecule type" value="Genomic_DNA"/>
</dbReference>
<dbReference type="PANTHER" id="PTHR11923:SF51">
    <property type="entry name" value="LYSOSOME MEMBRANE PROTEIN 2"/>
    <property type="match status" value="1"/>
</dbReference>
<evidence type="ECO:0000313" key="10">
    <source>
        <dbReference type="Proteomes" id="UP000323011"/>
    </source>
</evidence>
<sequence length="560" mass="59859">MTSACCKLTLAAVFLVLAVGGAIVAVLLPPQVHDKLVSGVVSYVTIDSQSAEGWKAFVHSSTLDQEVYYDLFAYDLRNLDEFMNGAQPIFKELGPFTFRLREEKIDAKVSADGKNVSYKLWRYMIPMKPDDANVTITIPNLGLWAIAGNIHANTTASKDSLWDMVNLLFGFKLTPKEIAFQQRTVAELFFGYEDPLLEKFASVAHIFKIEMPTRFPGLQPNTSSPELARNRTGVSVQLTGKDDMSQARQFVQWNGMKSLRCCQTGPCGGQGEDPATGKPAWPADFANDLTTGAGTDGTQFSTLLPEEGSVQKVFVDALVRATELSSIGNGKHVIKGIPCQRFSIPKSEMQNSTYTPANAAYGMTGIPTGLMNLEACEGGVPILVSKPHFLDADPSLAAAVAMEGTSPVSGRENLDTFLDVEPTTGTTMQVAERLQINMKFGPFGSHIPDVRKLVYPLGWLNKRGVVSDASVTQWHEGVGFARIVSLGVTAGGAALGGLAITAAAVCGALGLRQCYSGKPDDERPGATIGGLGGGFDDDIYEPLEGARAGGRAGGGRSVNF</sequence>
<evidence type="ECO:0000256" key="1">
    <source>
        <dbReference type="ARBA" id="ARBA00004370"/>
    </source>
</evidence>
<dbReference type="InterPro" id="IPR002159">
    <property type="entry name" value="CD36_fam"/>
</dbReference>
<evidence type="ECO:0000256" key="5">
    <source>
        <dbReference type="ARBA" id="ARBA00023136"/>
    </source>
</evidence>
<dbReference type="GO" id="GO:0016020">
    <property type="term" value="C:membrane"/>
    <property type="evidence" value="ECO:0007669"/>
    <property type="project" value="UniProtKB-SubCell"/>
</dbReference>
<evidence type="ECO:0000313" key="8">
    <source>
        <dbReference type="EMBL" id="KAA0166240.1"/>
    </source>
</evidence>
<comment type="similarity">
    <text evidence="2">Belongs to the CD36 family.</text>
</comment>
<evidence type="ECO:0000313" key="9">
    <source>
        <dbReference type="EMBL" id="KAA0169549.1"/>
    </source>
</evidence>
<reference evidence="10 11" key="1">
    <citation type="submission" date="2019-07" db="EMBL/GenBank/DDBJ databases">
        <title>Genomes of Cafeteria roenbergensis.</title>
        <authorList>
            <person name="Fischer M.G."/>
            <person name="Hackl T."/>
            <person name="Roman M."/>
        </authorList>
    </citation>
    <scope>NUCLEOTIDE SEQUENCE [LARGE SCALE GENOMIC DNA]</scope>
    <source>
        <strain evidence="7 10">BVI</strain>
        <strain evidence="8">Cflag</strain>
        <strain evidence="9 11">RCC970-E3</strain>
    </source>
</reference>
<dbReference type="OMA" id="DVFGMRP"/>